<evidence type="ECO:0000256" key="1">
    <source>
        <dbReference type="SAM" id="MobiDB-lite"/>
    </source>
</evidence>
<evidence type="ECO:0000313" key="3">
    <source>
        <dbReference type="Proteomes" id="UP000291084"/>
    </source>
</evidence>
<accession>A0A0S3SJ36</accession>
<name>A0A0S3SJ36_PHAAN</name>
<protein>
    <submittedName>
        <fullName evidence="2">Uncharacterized protein</fullName>
    </submittedName>
</protein>
<dbReference type="AlphaFoldDB" id="A0A0S3SJ36"/>
<dbReference type="Proteomes" id="UP000291084">
    <property type="component" value="Chromosome 7"/>
</dbReference>
<feature type="compositionally biased region" description="Basic and acidic residues" evidence="1">
    <location>
        <begin position="43"/>
        <end position="64"/>
    </location>
</feature>
<sequence length="99" mass="10697">MKHGKEKTAATLRGENVPATSWKSHGPGPAELEEEATAASKHPATEEELKGERSHREDESKDVTAADPAVLRKHTAMAGIQLKRRSMSNPAKQEATENG</sequence>
<keyword evidence="3" id="KW-1185">Reference proteome</keyword>
<reference evidence="2 3" key="1">
    <citation type="journal article" date="2015" name="Sci. Rep.">
        <title>The power of single molecule real-time sequencing technology in the de novo assembly of a eukaryotic genome.</title>
        <authorList>
            <person name="Sakai H."/>
            <person name="Naito K."/>
            <person name="Ogiso-Tanaka E."/>
            <person name="Takahashi Y."/>
            <person name="Iseki K."/>
            <person name="Muto C."/>
            <person name="Satou K."/>
            <person name="Teruya K."/>
            <person name="Shiroma A."/>
            <person name="Shimoji M."/>
            <person name="Hirano T."/>
            <person name="Itoh T."/>
            <person name="Kaga A."/>
            <person name="Tomooka N."/>
        </authorList>
    </citation>
    <scope>NUCLEOTIDE SEQUENCE [LARGE SCALE GENOMIC DNA]</scope>
    <source>
        <strain evidence="3">cv. Shumari</strain>
    </source>
</reference>
<feature type="compositionally biased region" description="Polar residues" evidence="1">
    <location>
        <begin position="87"/>
        <end position="99"/>
    </location>
</feature>
<feature type="non-terminal residue" evidence="2">
    <location>
        <position position="99"/>
    </location>
</feature>
<gene>
    <name evidence="2" type="primary">Vigan.07G171100</name>
    <name evidence="2" type="ORF">VIGAN_07171100</name>
</gene>
<organism evidence="2 3">
    <name type="scientific">Vigna angularis var. angularis</name>
    <dbReference type="NCBI Taxonomy" id="157739"/>
    <lineage>
        <taxon>Eukaryota</taxon>
        <taxon>Viridiplantae</taxon>
        <taxon>Streptophyta</taxon>
        <taxon>Embryophyta</taxon>
        <taxon>Tracheophyta</taxon>
        <taxon>Spermatophyta</taxon>
        <taxon>Magnoliopsida</taxon>
        <taxon>eudicotyledons</taxon>
        <taxon>Gunneridae</taxon>
        <taxon>Pentapetalae</taxon>
        <taxon>rosids</taxon>
        <taxon>fabids</taxon>
        <taxon>Fabales</taxon>
        <taxon>Fabaceae</taxon>
        <taxon>Papilionoideae</taxon>
        <taxon>50 kb inversion clade</taxon>
        <taxon>NPAAA clade</taxon>
        <taxon>indigoferoid/millettioid clade</taxon>
        <taxon>Phaseoleae</taxon>
        <taxon>Vigna</taxon>
    </lineage>
</organism>
<dbReference type="EMBL" id="AP015040">
    <property type="protein sequence ID" value="BAT92861.1"/>
    <property type="molecule type" value="Genomic_DNA"/>
</dbReference>
<feature type="region of interest" description="Disordered" evidence="1">
    <location>
        <begin position="1"/>
        <end position="99"/>
    </location>
</feature>
<proteinExistence type="predicted"/>
<evidence type="ECO:0000313" key="2">
    <source>
        <dbReference type="EMBL" id="BAT92861.1"/>
    </source>
</evidence>